<dbReference type="InterPro" id="IPR051791">
    <property type="entry name" value="Pra-immunoreactive"/>
</dbReference>
<evidence type="ECO:0000256" key="5">
    <source>
        <dbReference type="ARBA" id="ARBA00023136"/>
    </source>
</evidence>
<dbReference type="RefSeq" id="WP_211602109.1">
    <property type="nucleotide sequence ID" value="NZ_JAGSNF010000006.1"/>
</dbReference>
<evidence type="ECO:0000256" key="2">
    <source>
        <dbReference type="ARBA" id="ARBA00022475"/>
    </source>
</evidence>
<accession>A0A941I049</accession>
<comment type="subcellular location">
    <subcellularLocation>
        <location evidence="1">Cell membrane</location>
        <topology evidence="1">Multi-pass membrane protein</topology>
    </subcellularLocation>
</comment>
<feature type="transmembrane region" description="Helical" evidence="7">
    <location>
        <begin position="205"/>
        <end position="229"/>
    </location>
</feature>
<keyword evidence="2" id="KW-1003">Cell membrane</keyword>
<evidence type="ECO:0000313" key="11">
    <source>
        <dbReference type="Proteomes" id="UP000677016"/>
    </source>
</evidence>
<dbReference type="PANTHER" id="PTHR36115">
    <property type="entry name" value="PROLINE-RICH ANTIGEN HOMOLOG-RELATED"/>
    <property type="match status" value="1"/>
</dbReference>
<feature type="transmembrane region" description="Helical" evidence="7">
    <location>
        <begin position="100"/>
        <end position="119"/>
    </location>
</feature>
<dbReference type="EMBL" id="JAGSNF010000006">
    <property type="protein sequence ID" value="MBR7742926.1"/>
    <property type="molecule type" value="Genomic_DNA"/>
</dbReference>
<evidence type="ECO:0000313" key="10">
    <source>
        <dbReference type="EMBL" id="MBR7742926.1"/>
    </source>
</evidence>
<keyword evidence="11" id="KW-1185">Reference proteome</keyword>
<gene>
    <name evidence="10" type="ORF">KC207_06450</name>
</gene>
<sequence>MSTPTSAGWYPDPDDADQLRYFDGIVWTAHRTPRRTERPQPVEPAPTPTEPAPYDWGLAPSGGVPGAGGAYGRPVGTPGEVRLEDGAVLAEWWRRLLARIVDWFVTSIVAGLLSLPFVGPVVDAAERYFSQALTDPSPDPAPLTDAILGIALPVTLIGAAVALVYEVVFLVWKAATPGKLLLGTRVRPLGTDGPVRADVALRRQVLPLVADLLALVPFLGFLGTVLSVVDPAWLLFDPKRQALHDKVAGTVVVRR</sequence>
<evidence type="ECO:0000256" key="6">
    <source>
        <dbReference type="SAM" id="MobiDB-lite"/>
    </source>
</evidence>
<evidence type="ECO:0000259" key="9">
    <source>
        <dbReference type="Pfam" id="PF10708"/>
    </source>
</evidence>
<dbReference type="Pfam" id="PF10708">
    <property type="entry name" value="DUF2510"/>
    <property type="match status" value="1"/>
</dbReference>
<feature type="compositionally biased region" description="Pro residues" evidence="6">
    <location>
        <begin position="41"/>
        <end position="51"/>
    </location>
</feature>
<evidence type="ECO:0000256" key="3">
    <source>
        <dbReference type="ARBA" id="ARBA00022692"/>
    </source>
</evidence>
<feature type="domain" description="RDD" evidence="8">
    <location>
        <begin position="90"/>
        <end position="249"/>
    </location>
</feature>
<keyword evidence="4 7" id="KW-1133">Transmembrane helix</keyword>
<name>A0A941I049_9MICO</name>
<evidence type="ECO:0000256" key="7">
    <source>
        <dbReference type="SAM" id="Phobius"/>
    </source>
</evidence>
<dbReference type="GO" id="GO:0005886">
    <property type="term" value="C:plasma membrane"/>
    <property type="evidence" value="ECO:0007669"/>
    <property type="project" value="UniProtKB-SubCell"/>
</dbReference>
<feature type="transmembrane region" description="Helical" evidence="7">
    <location>
        <begin position="146"/>
        <end position="172"/>
    </location>
</feature>
<feature type="domain" description="DUF2510" evidence="9">
    <location>
        <begin position="7"/>
        <end position="39"/>
    </location>
</feature>
<dbReference type="AlphaFoldDB" id="A0A941I049"/>
<proteinExistence type="predicted"/>
<dbReference type="InterPro" id="IPR010432">
    <property type="entry name" value="RDD"/>
</dbReference>
<dbReference type="Pfam" id="PF06271">
    <property type="entry name" value="RDD"/>
    <property type="match status" value="1"/>
</dbReference>
<reference evidence="10" key="1">
    <citation type="submission" date="2021-04" db="EMBL/GenBank/DDBJ databases">
        <title>Phycicoccus avicenniae sp. nov., a novel endophytic actinomycetes isolated from branch of Avicennia mariana.</title>
        <authorList>
            <person name="Tuo L."/>
        </authorList>
    </citation>
    <scope>NUCLEOTIDE SEQUENCE</scope>
    <source>
        <strain evidence="10">BSK3Z-2</strain>
    </source>
</reference>
<evidence type="ECO:0000256" key="4">
    <source>
        <dbReference type="ARBA" id="ARBA00022989"/>
    </source>
</evidence>
<keyword evidence="5 7" id="KW-0472">Membrane</keyword>
<organism evidence="10 11">
    <name type="scientific">Phycicoccus avicenniae</name>
    <dbReference type="NCBI Taxonomy" id="2828860"/>
    <lineage>
        <taxon>Bacteria</taxon>
        <taxon>Bacillati</taxon>
        <taxon>Actinomycetota</taxon>
        <taxon>Actinomycetes</taxon>
        <taxon>Micrococcales</taxon>
        <taxon>Intrasporangiaceae</taxon>
        <taxon>Phycicoccus</taxon>
    </lineage>
</organism>
<comment type="caution">
    <text evidence="10">The sequence shown here is derived from an EMBL/GenBank/DDBJ whole genome shotgun (WGS) entry which is preliminary data.</text>
</comment>
<evidence type="ECO:0000259" key="8">
    <source>
        <dbReference type="Pfam" id="PF06271"/>
    </source>
</evidence>
<feature type="region of interest" description="Disordered" evidence="6">
    <location>
        <begin position="32"/>
        <end position="54"/>
    </location>
</feature>
<protein>
    <submittedName>
        <fullName evidence="10">RDD family protein</fullName>
    </submittedName>
</protein>
<evidence type="ECO:0000256" key="1">
    <source>
        <dbReference type="ARBA" id="ARBA00004651"/>
    </source>
</evidence>
<dbReference type="Proteomes" id="UP000677016">
    <property type="component" value="Unassembled WGS sequence"/>
</dbReference>
<dbReference type="InterPro" id="IPR018929">
    <property type="entry name" value="DUF2510"/>
</dbReference>
<keyword evidence="3 7" id="KW-0812">Transmembrane</keyword>